<name>A0A2A4B5D4_9SPHN</name>
<reference evidence="2 3" key="1">
    <citation type="submission" date="2017-09" db="EMBL/GenBank/DDBJ databases">
        <title>Sphingomonas spermidinifaciens 9NM-10, whole genome shotgun sequence.</title>
        <authorList>
            <person name="Feng G."/>
            <person name="Zhu H."/>
        </authorList>
    </citation>
    <scope>NUCLEOTIDE SEQUENCE [LARGE SCALE GENOMIC DNA]</scope>
    <source>
        <strain evidence="2 3">9NM-10</strain>
    </source>
</reference>
<dbReference type="InterPro" id="IPR036013">
    <property type="entry name" value="Band_7/SPFH_dom_sf"/>
</dbReference>
<gene>
    <name evidence="2" type="ORF">COC42_02395</name>
</gene>
<dbReference type="CDD" id="cd03408">
    <property type="entry name" value="SPFH_like_u1"/>
    <property type="match status" value="1"/>
</dbReference>
<dbReference type="Gene3D" id="3.30.479.30">
    <property type="entry name" value="Band 7 domain"/>
    <property type="match status" value="1"/>
</dbReference>
<dbReference type="PANTHER" id="PTHR37826">
    <property type="entry name" value="FLOTILLIN BAND_7_5 DOMAIN PROTEIN"/>
    <property type="match status" value="1"/>
</dbReference>
<dbReference type="OrthoDB" id="9764015at2"/>
<sequence length="333" mass="35894">MGILDFLKKQFVDVIDWVEEPGDLAIRYPMQDREIQNGAALTVREGQVAFFYNEGQMADAFGPGQHTLNTSNLPLLTALQNWDKGFQSPFKADVLFFTQKEQAGLKWGTSQPVTVRDKEFGPLRIRAFGGYSFRIEQPPVFQAKLMGTLDHVRVGDVETQLRSAIATQLATSLGRSEFGFVDMAADQAAMSERLREMVQPAFTQWGLSCQTFFVESLSLPDEVQKYLDKASSMRVVGDLDRFVKFQSADAIEKAAGADGGVAGLGVGAGAGMALGQAMAAGLGGGQASGAGVVAGAGDDPYGQIEKLHKLLTIGAITQADFDTKKAELLGRIR</sequence>
<dbReference type="Proteomes" id="UP000218366">
    <property type="component" value="Unassembled WGS sequence"/>
</dbReference>
<evidence type="ECO:0000259" key="1">
    <source>
        <dbReference type="Pfam" id="PF13421"/>
    </source>
</evidence>
<dbReference type="AlphaFoldDB" id="A0A2A4B5D4"/>
<keyword evidence="3" id="KW-1185">Reference proteome</keyword>
<protein>
    <recommendedName>
        <fullName evidence="1">SPFH domain-containing protein</fullName>
    </recommendedName>
</protein>
<evidence type="ECO:0000313" key="3">
    <source>
        <dbReference type="Proteomes" id="UP000218366"/>
    </source>
</evidence>
<feature type="domain" description="SPFH" evidence="1">
    <location>
        <begin position="26"/>
        <end position="235"/>
    </location>
</feature>
<dbReference type="RefSeq" id="WP_096341676.1">
    <property type="nucleotide sequence ID" value="NZ_NWMW01000001.1"/>
</dbReference>
<dbReference type="InterPro" id="IPR033880">
    <property type="entry name" value="SPFH_YdjI"/>
</dbReference>
<evidence type="ECO:0000313" key="2">
    <source>
        <dbReference type="EMBL" id="PCD03277.1"/>
    </source>
</evidence>
<dbReference type="Pfam" id="PF13421">
    <property type="entry name" value="Band_7_1"/>
    <property type="match status" value="1"/>
</dbReference>
<organism evidence="2 3">
    <name type="scientific">Sphingomonas spermidinifaciens</name>
    <dbReference type="NCBI Taxonomy" id="1141889"/>
    <lineage>
        <taxon>Bacteria</taxon>
        <taxon>Pseudomonadati</taxon>
        <taxon>Pseudomonadota</taxon>
        <taxon>Alphaproteobacteria</taxon>
        <taxon>Sphingomonadales</taxon>
        <taxon>Sphingomonadaceae</taxon>
        <taxon>Sphingomonas</taxon>
    </lineage>
</organism>
<dbReference type="EMBL" id="NWMW01000001">
    <property type="protein sequence ID" value="PCD03277.1"/>
    <property type="molecule type" value="Genomic_DNA"/>
</dbReference>
<dbReference type="SUPFAM" id="SSF117892">
    <property type="entry name" value="Band 7/SPFH domain"/>
    <property type="match status" value="1"/>
</dbReference>
<comment type="caution">
    <text evidence="2">The sequence shown here is derived from an EMBL/GenBank/DDBJ whole genome shotgun (WGS) entry which is preliminary data.</text>
</comment>
<proteinExistence type="predicted"/>
<accession>A0A2A4B5D4</accession>
<dbReference type="PANTHER" id="PTHR37826:SF2">
    <property type="entry name" value="ZINC-RIBBON DOMAIN-CONTAINING PROTEIN"/>
    <property type="match status" value="1"/>
</dbReference>